<dbReference type="PANTHER" id="PTHR30562">
    <property type="entry name" value="UVRC/OXIDOREDUCTASE"/>
    <property type="match status" value="1"/>
</dbReference>
<dbReference type="InterPro" id="IPR047296">
    <property type="entry name" value="GIY-YIG_UvrC_Cho"/>
</dbReference>
<keyword evidence="1" id="KW-0742">SOS response</keyword>
<sequence>MSRTPRDGRSHPRLFADGFDGFGPSRFRPASEVVPVFEVRGKRFSRLKRGTKKNAPKAPGVYGMLDSRDRLIYVGKAKNLRSRLLCYFRENSRDPKAGKIIEQTKRLVWEQCGDEFAALLRELELIQRLRPRYNVLGVPGFQRHHYICVGRTPAPYVYVTSTPTGKELGTYGPLVKWGKSDDAARRLNDWFKLRDCPQTVALSFAEQGELFDPDRGAKCLRFELGTCCGPCVSACSRKDYSDGVRAVKAFLDGRNRSVLRTLQGQMEEAASEFQFEKATSLRDKLQALQWLDDRLSLLRTARDRNSFVYPLTGADGRSRWYLIHRGEVQAVAVPPTAGSAESVSALLAATFADHPAPAVLSDVAVDSVLLVSSWFRKYSDERAKLLPRAKAEEVCATEGAPRETPAP</sequence>
<evidence type="ECO:0000313" key="4">
    <source>
        <dbReference type="EMBL" id="MBP3953728.1"/>
    </source>
</evidence>
<dbReference type="Proteomes" id="UP000676565">
    <property type="component" value="Unassembled WGS sequence"/>
</dbReference>
<accession>A0ABS5BLF6</accession>
<keyword evidence="1" id="KW-0227">DNA damage</keyword>
<protein>
    <submittedName>
        <fullName evidence="4">GIY-YIG nuclease family protein</fullName>
    </submittedName>
</protein>
<name>A0ABS5BLF6_9BACT</name>
<feature type="domain" description="GIY-YIG" evidence="3">
    <location>
        <begin position="57"/>
        <end position="135"/>
    </location>
</feature>
<dbReference type="PANTHER" id="PTHR30562:SF1">
    <property type="entry name" value="UVRABC SYSTEM PROTEIN C"/>
    <property type="match status" value="1"/>
</dbReference>
<dbReference type="InterPro" id="IPR000305">
    <property type="entry name" value="GIY-YIG_endonuc"/>
</dbReference>
<dbReference type="Gene3D" id="4.10.860.10">
    <property type="entry name" value="UVR domain"/>
    <property type="match status" value="1"/>
</dbReference>
<proteinExistence type="predicted"/>
<dbReference type="InterPro" id="IPR035901">
    <property type="entry name" value="GIY-YIG_endonuc_sf"/>
</dbReference>
<dbReference type="SUPFAM" id="SSF82771">
    <property type="entry name" value="GIY-YIG endonuclease"/>
    <property type="match status" value="1"/>
</dbReference>
<gene>
    <name evidence="4" type="ORF">J8F10_00235</name>
</gene>
<dbReference type="EMBL" id="JAGKQQ010000001">
    <property type="protein sequence ID" value="MBP3953728.1"/>
    <property type="molecule type" value="Genomic_DNA"/>
</dbReference>
<evidence type="ECO:0000259" key="3">
    <source>
        <dbReference type="PROSITE" id="PS50164"/>
    </source>
</evidence>
<reference evidence="4 5" key="1">
    <citation type="submission" date="2021-04" db="EMBL/GenBank/DDBJ databases">
        <authorList>
            <person name="Ivanova A."/>
        </authorList>
    </citation>
    <scope>NUCLEOTIDE SEQUENCE [LARGE SCALE GENOMIC DNA]</scope>
    <source>
        <strain evidence="4 5">G18</strain>
    </source>
</reference>
<keyword evidence="5" id="KW-1185">Reference proteome</keyword>
<dbReference type="InterPro" id="IPR036876">
    <property type="entry name" value="UVR_dom_sf"/>
</dbReference>
<dbReference type="PROSITE" id="PS50151">
    <property type="entry name" value="UVR"/>
    <property type="match status" value="1"/>
</dbReference>
<dbReference type="PROSITE" id="PS50164">
    <property type="entry name" value="GIY_YIG"/>
    <property type="match status" value="1"/>
</dbReference>
<dbReference type="Pfam" id="PF02151">
    <property type="entry name" value="UVR"/>
    <property type="match status" value="1"/>
</dbReference>
<dbReference type="CDD" id="cd10434">
    <property type="entry name" value="GIY-YIG_UvrC_Cho"/>
    <property type="match status" value="1"/>
</dbReference>
<organism evidence="4 5">
    <name type="scientific">Gemmata palustris</name>
    <dbReference type="NCBI Taxonomy" id="2822762"/>
    <lineage>
        <taxon>Bacteria</taxon>
        <taxon>Pseudomonadati</taxon>
        <taxon>Planctomycetota</taxon>
        <taxon>Planctomycetia</taxon>
        <taxon>Gemmatales</taxon>
        <taxon>Gemmataceae</taxon>
        <taxon>Gemmata</taxon>
    </lineage>
</organism>
<feature type="domain" description="UVR" evidence="2">
    <location>
        <begin position="256"/>
        <end position="291"/>
    </location>
</feature>
<dbReference type="InterPro" id="IPR001943">
    <property type="entry name" value="UVR_dom"/>
</dbReference>
<comment type="caution">
    <text evidence="4">The sequence shown here is derived from an EMBL/GenBank/DDBJ whole genome shotgun (WGS) entry which is preliminary data.</text>
</comment>
<evidence type="ECO:0000259" key="2">
    <source>
        <dbReference type="PROSITE" id="PS50151"/>
    </source>
</evidence>
<dbReference type="InterPro" id="IPR050066">
    <property type="entry name" value="UvrABC_protein_C"/>
</dbReference>
<dbReference type="Pfam" id="PF01541">
    <property type="entry name" value="GIY-YIG"/>
    <property type="match status" value="1"/>
</dbReference>
<evidence type="ECO:0000313" key="5">
    <source>
        <dbReference type="Proteomes" id="UP000676565"/>
    </source>
</evidence>
<dbReference type="SMART" id="SM00465">
    <property type="entry name" value="GIYc"/>
    <property type="match status" value="1"/>
</dbReference>
<dbReference type="Gene3D" id="3.40.1440.10">
    <property type="entry name" value="GIY-YIG endonuclease"/>
    <property type="match status" value="1"/>
</dbReference>
<evidence type="ECO:0000256" key="1">
    <source>
        <dbReference type="ARBA" id="ARBA00023236"/>
    </source>
</evidence>
<dbReference type="SUPFAM" id="SSF46600">
    <property type="entry name" value="C-terminal UvrC-binding domain of UvrB"/>
    <property type="match status" value="1"/>
</dbReference>
<dbReference type="RefSeq" id="WP_210651465.1">
    <property type="nucleotide sequence ID" value="NZ_JAGKQQ010000001.1"/>
</dbReference>